<gene>
    <name evidence="1" type="ORF">DW921_12385</name>
</gene>
<dbReference type="Proteomes" id="UP000283855">
    <property type="component" value="Unassembled WGS sequence"/>
</dbReference>
<sequence length="68" mass="8394">MTKAKKIFRNISEEREKTFKCFLTKRREGEYEKTDRKYVWKTSKSFHQNIEAFSRVRRSVFLKPGRLF</sequence>
<organism evidence="1 2">
    <name type="scientific">Phocaeicola coprophilus</name>
    <dbReference type="NCBI Taxonomy" id="387090"/>
    <lineage>
        <taxon>Bacteria</taxon>
        <taxon>Pseudomonadati</taxon>
        <taxon>Bacteroidota</taxon>
        <taxon>Bacteroidia</taxon>
        <taxon>Bacteroidales</taxon>
        <taxon>Bacteroidaceae</taxon>
        <taxon>Phocaeicola</taxon>
    </lineage>
</organism>
<dbReference type="EMBL" id="QSFT01000032">
    <property type="protein sequence ID" value="RHA73687.1"/>
    <property type="molecule type" value="Genomic_DNA"/>
</dbReference>
<dbReference type="AlphaFoldDB" id="A0A413SWW0"/>
<reference evidence="1 2" key="1">
    <citation type="submission" date="2018-08" db="EMBL/GenBank/DDBJ databases">
        <title>A genome reference for cultivated species of the human gut microbiota.</title>
        <authorList>
            <person name="Zou Y."/>
            <person name="Xue W."/>
            <person name="Luo G."/>
        </authorList>
    </citation>
    <scope>NUCLEOTIDE SEQUENCE [LARGE SCALE GENOMIC DNA]</scope>
    <source>
        <strain evidence="1 2">AM42-38</strain>
    </source>
</reference>
<name>A0A413SWW0_9BACT</name>
<accession>A0A413SWW0</accession>
<evidence type="ECO:0000313" key="1">
    <source>
        <dbReference type="EMBL" id="RHA73687.1"/>
    </source>
</evidence>
<comment type="caution">
    <text evidence="1">The sequence shown here is derived from an EMBL/GenBank/DDBJ whole genome shotgun (WGS) entry which is preliminary data.</text>
</comment>
<proteinExistence type="predicted"/>
<protein>
    <submittedName>
        <fullName evidence="1">Uncharacterized protein</fullName>
    </submittedName>
</protein>
<evidence type="ECO:0000313" key="2">
    <source>
        <dbReference type="Proteomes" id="UP000283855"/>
    </source>
</evidence>